<dbReference type="Pfam" id="PF00440">
    <property type="entry name" value="TetR_N"/>
    <property type="match status" value="1"/>
</dbReference>
<dbReference type="InterPro" id="IPR001647">
    <property type="entry name" value="HTH_TetR"/>
</dbReference>
<name>A0A841IYL0_9ACTN</name>
<dbReference type="PANTHER" id="PTHR30055:SF234">
    <property type="entry name" value="HTH-TYPE TRANSCRIPTIONAL REGULATOR BETI"/>
    <property type="match status" value="1"/>
</dbReference>
<evidence type="ECO:0000313" key="6">
    <source>
        <dbReference type="EMBL" id="MBB6121318.1"/>
    </source>
</evidence>
<dbReference type="GO" id="GO:0000976">
    <property type="term" value="F:transcription cis-regulatory region binding"/>
    <property type="evidence" value="ECO:0007669"/>
    <property type="project" value="TreeGrafter"/>
</dbReference>
<evidence type="ECO:0000313" key="7">
    <source>
        <dbReference type="Proteomes" id="UP000536604"/>
    </source>
</evidence>
<feature type="domain" description="HTH tetR-type" evidence="5">
    <location>
        <begin position="73"/>
        <end position="133"/>
    </location>
</feature>
<protein>
    <submittedName>
        <fullName evidence="6">AcrR family transcriptional regulator</fullName>
    </submittedName>
</protein>
<evidence type="ECO:0000256" key="3">
    <source>
        <dbReference type="ARBA" id="ARBA00023163"/>
    </source>
</evidence>
<keyword evidence="2 4" id="KW-0238">DNA-binding</keyword>
<reference evidence="6 7" key="1">
    <citation type="submission" date="2020-08" db="EMBL/GenBank/DDBJ databases">
        <title>Genomic Encyclopedia of Type Strains, Phase III (KMG-III): the genomes of soil and plant-associated and newly described type strains.</title>
        <authorList>
            <person name="Whitman W."/>
        </authorList>
    </citation>
    <scope>NUCLEOTIDE SEQUENCE [LARGE SCALE GENOMIC DNA]</scope>
    <source>
        <strain evidence="6 7">CECT 8712</strain>
    </source>
</reference>
<gene>
    <name evidence="6" type="ORF">FHS13_003286</name>
</gene>
<sequence>MSEPDEVGVPDEIAQAALRTAERLGKDVADVPLVAIAQEAGISRSTLLRRLGGTRGPLDDAVRARGVDPGGRPPVRERAVVAAARLIGEHGLAAATLESVAAAAGCSVHSLYAAFGGRDGLLGAVFERHSPFPDLDRILERGDDLETTVHALYRASLQALGREPRILPALLADVFARPQGPTAHTLRRLVVPRVLAGLGDWLRKQIAAGRIRDLPLPLVVQQLLGPVALHVLMRPVLESVPEVDLPSTEDSCAVLADNFLRAVAVRARPEAGDGRTHGSPHE</sequence>
<organism evidence="6 7">
    <name type="scientific">Nocardiopsis algeriensis</name>
    <dbReference type="NCBI Taxonomy" id="1478215"/>
    <lineage>
        <taxon>Bacteria</taxon>
        <taxon>Bacillati</taxon>
        <taxon>Actinomycetota</taxon>
        <taxon>Actinomycetes</taxon>
        <taxon>Streptosporangiales</taxon>
        <taxon>Nocardiopsidaceae</taxon>
        <taxon>Nocardiopsis</taxon>
    </lineage>
</organism>
<dbReference type="InterPro" id="IPR009057">
    <property type="entry name" value="Homeodomain-like_sf"/>
</dbReference>
<feature type="DNA-binding region" description="H-T-H motif" evidence="4">
    <location>
        <begin position="96"/>
        <end position="115"/>
    </location>
</feature>
<evidence type="ECO:0000256" key="4">
    <source>
        <dbReference type="PROSITE-ProRule" id="PRU00335"/>
    </source>
</evidence>
<dbReference type="PROSITE" id="PS50977">
    <property type="entry name" value="HTH_TETR_2"/>
    <property type="match status" value="1"/>
</dbReference>
<dbReference type="Gene3D" id="1.10.357.10">
    <property type="entry name" value="Tetracycline Repressor, domain 2"/>
    <property type="match status" value="1"/>
</dbReference>
<keyword evidence="1" id="KW-0805">Transcription regulation</keyword>
<dbReference type="GO" id="GO:0003700">
    <property type="term" value="F:DNA-binding transcription factor activity"/>
    <property type="evidence" value="ECO:0007669"/>
    <property type="project" value="TreeGrafter"/>
</dbReference>
<dbReference type="AlphaFoldDB" id="A0A841IYL0"/>
<dbReference type="Proteomes" id="UP000536604">
    <property type="component" value="Unassembled WGS sequence"/>
</dbReference>
<dbReference type="SUPFAM" id="SSF46689">
    <property type="entry name" value="Homeodomain-like"/>
    <property type="match status" value="1"/>
</dbReference>
<dbReference type="SUPFAM" id="SSF48498">
    <property type="entry name" value="Tetracyclin repressor-like, C-terminal domain"/>
    <property type="match status" value="1"/>
</dbReference>
<keyword evidence="7" id="KW-1185">Reference proteome</keyword>
<proteinExistence type="predicted"/>
<dbReference type="InterPro" id="IPR050109">
    <property type="entry name" value="HTH-type_TetR-like_transc_reg"/>
</dbReference>
<dbReference type="PANTHER" id="PTHR30055">
    <property type="entry name" value="HTH-TYPE TRANSCRIPTIONAL REGULATOR RUTR"/>
    <property type="match status" value="1"/>
</dbReference>
<evidence type="ECO:0000256" key="1">
    <source>
        <dbReference type="ARBA" id="ARBA00023015"/>
    </source>
</evidence>
<dbReference type="EMBL" id="JACHJO010000009">
    <property type="protein sequence ID" value="MBB6121318.1"/>
    <property type="molecule type" value="Genomic_DNA"/>
</dbReference>
<keyword evidence="3" id="KW-0804">Transcription</keyword>
<dbReference type="RefSeq" id="WP_184292760.1">
    <property type="nucleotide sequence ID" value="NZ_JACHJO010000009.1"/>
</dbReference>
<comment type="caution">
    <text evidence="6">The sequence shown here is derived from an EMBL/GenBank/DDBJ whole genome shotgun (WGS) entry which is preliminary data.</text>
</comment>
<accession>A0A841IYL0</accession>
<evidence type="ECO:0000256" key="2">
    <source>
        <dbReference type="ARBA" id="ARBA00023125"/>
    </source>
</evidence>
<dbReference type="InterPro" id="IPR036271">
    <property type="entry name" value="Tet_transcr_reg_TetR-rel_C_sf"/>
</dbReference>
<evidence type="ECO:0000259" key="5">
    <source>
        <dbReference type="PROSITE" id="PS50977"/>
    </source>
</evidence>